<dbReference type="Pfam" id="PF15365">
    <property type="entry name" value="PNRC"/>
    <property type="match status" value="1"/>
</dbReference>
<feature type="compositionally biased region" description="Polar residues" evidence="1">
    <location>
        <begin position="34"/>
        <end position="43"/>
    </location>
</feature>
<dbReference type="AlphaFoldDB" id="A0AAV0MEK0"/>
<reference evidence="2" key="1">
    <citation type="submission" date="2022-08" db="EMBL/GenBank/DDBJ databases">
        <authorList>
            <person name="Gutierrez-Valencia J."/>
        </authorList>
    </citation>
    <scope>NUCLEOTIDE SEQUENCE</scope>
</reference>
<comment type="caution">
    <text evidence="2">The sequence shown here is derived from an EMBL/GenBank/DDBJ whole genome shotgun (WGS) entry which is preliminary data.</text>
</comment>
<evidence type="ECO:0000313" key="3">
    <source>
        <dbReference type="Proteomes" id="UP001154282"/>
    </source>
</evidence>
<accession>A0AAV0MEK0</accession>
<proteinExistence type="predicted"/>
<dbReference type="InterPro" id="IPR028322">
    <property type="entry name" value="PNRC-like_rgn"/>
</dbReference>
<keyword evidence="3" id="KW-1185">Reference proteome</keyword>
<name>A0AAV0MEK0_9ROSI</name>
<feature type="region of interest" description="Disordered" evidence="1">
    <location>
        <begin position="15"/>
        <end position="76"/>
    </location>
</feature>
<dbReference type="PANTHER" id="PTHR33670">
    <property type="entry name" value="SPLICING FACTOR, PROLINE- AND GLUTAMINE-RICH-LIKE"/>
    <property type="match status" value="1"/>
</dbReference>
<organism evidence="2 3">
    <name type="scientific">Linum tenue</name>
    <dbReference type="NCBI Taxonomy" id="586396"/>
    <lineage>
        <taxon>Eukaryota</taxon>
        <taxon>Viridiplantae</taxon>
        <taxon>Streptophyta</taxon>
        <taxon>Embryophyta</taxon>
        <taxon>Tracheophyta</taxon>
        <taxon>Spermatophyta</taxon>
        <taxon>Magnoliopsida</taxon>
        <taxon>eudicotyledons</taxon>
        <taxon>Gunneridae</taxon>
        <taxon>Pentapetalae</taxon>
        <taxon>rosids</taxon>
        <taxon>fabids</taxon>
        <taxon>Malpighiales</taxon>
        <taxon>Linaceae</taxon>
        <taxon>Linum</taxon>
    </lineage>
</organism>
<dbReference type="GO" id="GO:0016071">
    <property type="term" value="P:mRNA metabolic process"/>
    <property type="evidence" value="ECO:0007669"/>
    <property type="project" value="UniProtKB-ARBA"/>
</dbReference>
<dbReference type="PANTHER" id="PTHR33670:SF17">
    <property type="entry name" value="ANTHER-SPECIFIC PROLINE-RICH PROTEIN APG"/>
    <property type="match status" value="1"/>
</dbReference>
<evidence type="ECO:0000313" key="2">
    <source>
        <dbReference type="EMBL" id="CAI0444210.1"/>
    </source>
</evidence>
<dbReference type="EMBL" id="CAMGYJ010000007">
    <property type="protein sequence ID" value="CAI0444210.1"/>
    <property type="molecule type" value="Genomic_DNA"/>
</dbReference>
<gene>
    <name evidence="2" type="ORF">LITE_LOCUS28012</name>
</gene>
<protein>
    <submittedName>
        <fullName evidence="2">Uncharacterized protein</fullName>
    </submittedName>
</protein>
<sequence>MATAVLSPQDCLRDTFTNRGGLHSMTPRTKIRCNPTNTPTASSFKHGRGKSDNRRKQSPNTSPPPRPTPESFLSPQPSAAKVLAMGEVKILKRGEPIQNNKENSPAVRSASAAVKVELNRSVAGFYAGSGFFTSPPPSSLPLPVFLKKSAVVGVGVDSEATSDLRRLLNLAL</sequence>
<evidence type="ECO:0000256" key="1">
    <source>
        <dbReference type="SAM" id="MobiDB-lite"/>
    </source>
</evidence>
<dbReference type="Proteomes" id="UP001154282">
    <property type="component" value="Unassembled WGS sequence"/>
</dbReference>